<dbReference type="AlphaFoldDB" id="A0A6G1QZQ4"/>
<dbReference type="Proteomes" id="UP000503349">
    <property type="component" value="Chromosome 1"/>
</dbReference>
<feature type="transmembrane region" description="Helical" evidence="5">
    <location>
        <begin position="32"/>
        <end position="53"/>
    </location>
</feature>
<proteinExistence type="inferred from homology"/>
<evidence type="ECO:0000256" key="2">
    <source>
        <dbReference type="ARBA" id="ARBA00008670"/>
    </source>
</evidence>
<dbReference type="Pfam" id="PF00229">
    <property type="entry name" value="TNF"/>
    <property type="match status" value="1"/>
</dbReference>
<comment type="similarity">
    <text evidence="2">Belongs to the tumor necrosis factor family.</text>
</comment>
<dbReference type="GO" id="GO:0016020">
    <property type="term" value="C:membrane"/>
    <property type="evidence" value="ECO:0007669"/>
    <property type="project" value="UniProtKB-SubCell"/>
</dbReference>
<keyword evidence="3" id="KW-0202">Cytokine</keyword>
<reference evidence="8" key="2">
    <citation type="submission" date="2019-02" db="EMBL/GenBank/DDBJ databases">
        <title>Opniocepnalus argus Var Kimnra genome.</title>
        <authorList>
            <person name="Zhou C."/>
            <person name="Xiao S."/>
        </authorList>
    </citation>
    <scope>NUCLEOTIDE SEQUENCE [LARGE SCALE GENOMIC DNA]</scope>
</reference>
<sequence>MERECKVMLDDAIVITEARTQTNQSFKPSSKLTTALLLFTLCLAAAAAAVLVLNRPAKNPGQDEENFVHTIVETCLTHLLMQIGREFNLCLLFFPDLHHTLRQISNVRAAIHLKGEYNPDRNDSVEWKNHVDQSHSQGDLRLEKNEIVIPHNGLYFVYSQASFRVSCSSNAGDDGDNTTPGPMVHLSHTVQRWSRAFGNDDDKDSYQTILHSVRTACQKTQANVSDEQGRWYSAIYMGAVFNLKKNDKLKTIMDERMLRDLEDDPGKTFFGVFAL</sequence>
<evidence type="ECO:0000256" key="4">
    <source>
        <dbReference type="ARBA" id="ARBA00023136"/>
    </source>
</evidence>
<dbReference type="PANTHER" id="PTHR11471">
    <property type="entry name" value="TUMOR NECROSIS FACTOR FAMILY MEMBER"/>
    <property type="match status" value="1"/>
</dbReference>
<keyword evidence="5" id="KW-0812">Transmembrane</keyword>
<evidence type="ECO:0000313" key="7">
    <source>
        <dbReference type="EMBL" id="KAF3707813.1"/>
    </source>
</evidence>
<dbReference type="Gene3D" id="2.60.120.40">
    <property type="match status" value="1"/>
</dbReference>
<feature type="domain" description="THD" evidence="6">
    <location>
        <begin position="109"/>
        <end position="275"/>
    </location>
</feature>
<keyword evidence="8" id="KW-1185">Reference proteome</keyword>
<dbReference type="GO" id="GO:0006955">
    <property type="term" value="P:immune response"/>
    <property type="evidence" value="ECO:0007669"/>
    <property type="project" value="InterPro"/>
</dbReference>
<comment type="subcellular location">
    <subcellularLocation>
        <location evidence="1">Membrane</location>
    </subcellularLocation>
</comment>
<gene>
    <name evidence="7" type="ORF">EXN66_Car000986</name>
</gene>
<dbReference type="GO" id="GO:0005164">
    <property type="term" value="F:tumor necrosis factor receptor binding"/>
    <property type="evidence" value="ECO:0007669"/>
    <property type="project" value="InterPro"/>
</dbReference>
<evidence type="ECO:0000256" key="5">
    <source>
        <dbReference type="SAM" id="Phobius"/>
    </source>
</evidence>
<organism evidence="7 8">
    <name type="scientific">Channa argus</name>
    <name type="common">Northern snakehead</name>
    <name type="synonym">Ophicephalus argus</name>
    <dbReference type="NCBI Taxonomy" id="215402"/>
    <lineage>
        <taxon>Eukaryota</taxon>
        <taxon>Metazoa</taxon>
        <taxon>Chordata</taxon>
        <taxon>Craniata</taxon>
        <taxon>Vertebrata</taxon>
        <taxon>Euteleostomi</taxon>
        <taxon>Actinopterygii</taxon>
        <taxon>Neopterygii</taxon>
        <taxon>Teleostei</taxon>
        <taxon>Neoteleostei</taxon>
        <taxon>Acanthomorphata</taxon>
        <taxon>Anabantaria</taxon>
        <taxon>Anabantiformes</taxon>
        <taxon>Channoidei</taxon>
        <taxon>Channidae</taxon>
        <taxon>Channa</taxon>
    </lineage>
</organism>
<evidence type="ECO:0000256" key="3">
    <source>
        <dbReference type="ARBA" id="ARBA00022514"/>
    </source>
</evidence>
<evidence type="ECO:0000256" key="1">
    <source>
        <dbReference type="ARBA" id="ARBA00004370"/>
    </source>
</evidence>
<keyword evidence="4 5" id="KW-0472">Membrane</keyword>
<dbReference type="InterPro" id="IPR008983">
    <property type="entry name" value="Tumour_necrosis_fac-like_dom"/>
</dbReference>
<dbReference type="CDD" id="cd00184">
    <property type="entry name" value="TNF"/>
    <property type="match status" value="1"/>
</dbReference>
<evidence type="ECO:0000313" key="8">
    <source>
        <dbReference type="Proteomes" id="UP000503349"/>
    </source>
</evidence>
<dbReference type="PANTHER" id="PTHR11471:SF23">
    <property type="entry name" value="TUMOR NECROSIS FACTOR"/>
    <property type="match status" value="1"/>
</dbReference>
<name>A0A6G1QZQ4_CHAAH</name>
<dbReference type="SUPFAM" id="SSF49842">
    <property type="entry name" value="TNF-like"/>
    <property type="match status" value="1"/>
</dbReference>
<dbReference type="PROSITE" id="PS50049">
    <property type="entry name" value="THD_2"/>
    <property type="match status" value="1"/>
</dbReference>
<protein>
    <submittedName>
        <fullName evidence="7">Tumor necrosis factor TNF-alpha</fullName>
    </submittedName>
</protein>
<evidence type="ECO:0000259" key="6">
    <source>
        <dbReference type="PROSITE" id="PS50049"/>
    </source>
</evidence>
<dbReference type="SMART" id="SM00207">
    <property type="entry name" value="TNF"/>
    <property type="match status" value="1"/>
</dbReference>
<dbReference type="InterPro" id="IPR006052">
    <property type="entry name" value="TNF_dom"/>
</dbReference>
<keyword evidence="5" id="KW-1133">Transmembrane helix</keyword>
<accession>A0A6G1QZQ4</accession>
<dbReference type="GO" id="GO:0005615">
    <property type="term" value="C:extracellular space"/>
    <property type="evidence" value="ECO:0007669"/>
    <property type="project" value="UniProtKB-KW"/>
</dbReference>
<reference evidence="7 8" key="1">
    <citation type="submission" date="2019-02" db="EMBL/GenBank/DDBJ databases">
        <title>Opniocepnalus argus genome.</title>
        <authorList>
            <person name="Zhou C."/>
            <person name="Xiao S."/>
        </authorList>
    </citation>
    <scope>NUCLEOTIDE SEQUENCE [LARGE SCALE GENOMIC DNA]</scope>
    <source>
        <strain evidence="7">OARG1902GOOAL</strain>
        <tissue evidence="7">Muscle</tissue>
    </source>
</reference>
<dbReference type="EMBL" id="CM015712">
    <property type="protein sequence ID" value="KAF3707813.1"/>
    <property type="molecule type" value="Genomic_DNA"/>
</dbReference>
<dbReference type="GO" id="GO:0005125">
    <property type="term" value="F:cytokine activity"/>
    <property type="evidence" value="ECO:0007669"/>
    <property type="project" value="UniProtKB-KW"/>
</dbReference>